<evidence type="ECO:0000313" key="2">
    <source>
        <dbReference type="EMBL" id="AZU04935.1"/>
    </source>
</evidence>
<dbReference type="EMBL" id="CP018911">
    <property type="protein sequence ID" value="AZU04935.1"/>
    <property type="molecule type" value="Genomic_DNA"/>
</dbReference>
<dbReference type="KEGG" id="gak:X907_2420"/>
<dbReference type="Gene3D" id="1.10.287.130">
    <property type="match status" value="1"/>
</dbReference>
<dbReference type="AlphaFoldDB" id="A0A3T0ECB0"/>
<dbReference type="Gene3D" id="3.30.565.10">
    <property type="entry name" value="Histidine kinase-like ATPase, C-terminal domain"/>
    <property type="match status" value="1"/>
</dbReference>
<name>A0A3T0ECB0_9PROT</name>
<dbReference type="InterPro" id="IPR018762">
    <property type="entry name" value="ChpT_C"/>
</dbReference>
<dbReference type="Proteomes" id="UP000286954">
    <property type="component" value="Chromosome"/>
</dbReference>
<evidence type="ECO:0000259" key="1">
    <source>
        <dbReference type="Pfam" id="PF10090"/>
    </source>
</evidence>
<evidence type="ECO:0000313" key="3">
    <source>
        <dbReference type="Proteomes" id="UP000286954"/>
    </source>
</evidence>
<accession>A0A3T0ECB0</accession>
<organism evidence="2 3">
    <name type="scientific">Glycocaulis alkaliphilus</name>
    <dbReference type="NCBI Taxonomy" id="1434191"/>
    <lineage>
        <taxon>Bacteria</taxon>
        <taxon>Pseudomonadati</taxon>
        <taxon>Pseudomonadota</taxon>
        <taxon>Alphaproteobacteria</taxon>
        <taxon>Maricaulales</taxon>
        <taxon>Maricaulaceae</taxon>
        <taxon>Glycocaulis</taxon>
    </lineage>
</organism>
<sequence>MLGAMSTQHTPSATELAALLCARLCHDLVSPVSALGAALSVLDDENAADMRDDAIELIRTGANQAHAKLEYVRLAFGAGGSRPGSIDTGELKRLAEAMFAPAKPELVWKVQAAGLDKPAARVLLNLIWLAVDNVPRGGTVTVEATASEAGDSRLRIVAAGPRARIDPAYVEALAGRAGEDGYDGRSIQPYYAGLVAREHGGRVEAQAEEERVEYIALLAPQAKAAAA</sequence>
<dbReference type="InterPro" id="IPR036890">
    <property type="entry name" value="HATPase_C_sf"/>
</dbReference>
<keyword evidence="3" id="KW-1185">Reference proteome</keyword>
<gene>
    <name evidence="2" type="ORF">X907_2420</name>
</gene>
<reference evidence="2 3" key="1">
    <citation type="submission" date="2016-12" db="EMBL/GenBank/DDBJ databases">
        <title>The genome of dimorphic prosthecate Glycocaulis alkaliphilus 6b-8t, isolated from crude oil dictates its adaptability in petroleum environments.</title>
        <authorList>
            <person name="Wu X.-L."/>
            <person name="Geng S."/>
        </authorList>
    </citation>
    <scope>NUCLEOTIDE SEQUENCE [LARGE SCALE GENOMIC DNA]</scope>
    <source>
        <strain evidence="2 3">6B-8</strain>
    </source>
</reference>
<dbReference type="Pfam" id="PF10090">
    <property type="entry name" value="HPTransfase"/>
    <property type="match status" value="1"/>
</dbReference>
<proteinExistence type="predicted"/>
<dbReference type="NCBIfam" id="NF046025">
    <property type="entry name" value="HisPtaseChptCaul"/>
    <property type="match status" value="1"/>
</dbReference>
<protein>
    <recommendedName>
        <fullName evidence="1">Histidine phosphotransferase ChpT C-terminal domain-containing protein</fullName>
    </recommendedName>
</protein>
<feature type="domain" description="Histidine phosphotransferase ChpT C-terminal" evidence="1">
    <location>
        <begin position="88"/>
        <end position="210"/>
    </location>
</feature>